<dbReference type="KEGG" id="pcad:112062620"/>
<gene>
    <name evidence="3" type="primary">LOC112062620</name>
</gene>
<dbReference type="RefSeq" id="XP_054937132.1">
    <property type="nucleotide sequence ID" value="XM_055081157.1"/>
</dbReference>
<dbReference type="Proteomes" id="UP000248484">
    <property type="component" value="Chromosome 20"/>
</dbReference>
<feature type="compositionally biased region" description="Gly residues" evidence="1">
    <location>
        <begin position="99"/>
        <end position="110"/>
    </location>
</feature>
<keyword evidence="2" id="KW-1185">Reference proteome</keyword>
<accession>A0A9W2WD52</accession>
<protein>
    <submittedName>
        <fullName evidence="3">Uncharacterized protein</fullName>
    </submittedName>
</protein>
<feature type="region of interest" description="Disordered" evidence="1">
    <location>
        <begin position="94"/>
        <end position="123"/>
    </location>
</feature>
<dbReference type="AlphaFoldDB" id="A0A9W2WD52"/>
<proteinExistence type="predicted"/>
<organism evidence="2 3">
    <name type="scientific">Physeter macrocephalus</name>
    <name type="common">Sperm whale</name>
    <name type="synonym">Physeter catodon</name>
    <dbReference type="NCBI Taxonomy" id="9755"/>
    <lineage>
        <taxon>Eukaryota</taxon>
        <taxon>Metazoa</taxon>
        <taxon>Chordata</taxon>
        <taxon>Craniata</taxon>
        <taxon>Vertebrata</taxon>
        <taxon>Euteleostomi</taxon>
        <taxon>Mammalia</taxon>
        <taxon>Eutheria</taxon>
        <taxon>Laurasiatheria</taxon>
        <taxon>Artiodactyla</taxon>
        <taxon>Whippomorpha</taxon>
        <taxon>Cetacea</taxon>
        <taxon>Odontoceti</taxon>
        <taxon>Physeteridae</taxon>
        <taxon>Physeter</taxon>
    </lineage>
</organism>
<evidence type="ECO:0000256" key="1">
    <source>
        <dbReference type="SAM" id="MobiDB-lite"/>
    </source>
</evidence>
<sequence>MTWLQRVGHIPGKRAGMAGSEHHQCHQQRGWGTKILSKLASWLGGGTCSPVSPEHPALPARACRGTTKPLCHRRWGACATAPAVDGLSSLRTEGRRHGGCGPARGAGWSAGGRRSPPAPRPVKRAVPAPRGFAPSFPAAPHGVCPTSQWPREMFPPPCPQPHGIIHLSLSSKTLTNRLYTDDAQQRLHTGEEPPECNKYEEISHRTQLSCHMSDLSQDRNPMLAINLEEPSAFIHH</sequence>
<dbReference type="GeneID" id="112062620"/>
<name>A0A9W2WD52_PHYMC</name>
<reference evidence="3" key="1">
    <citation type="submission" date="2025-08" db="UniProtKB">
        <authorList>
            <consortium name="RefSeq"/>
        </authorList>
    </citation>
    <scope>IDENTIFICATION</scope>
    <source>
        <tissue evidence="3">Muscle</tissue>
    </source>
</reference>
<evidence type="ECO:0000313" key="2">
    <source>
        <dbReference type="Proteomes" id="UP000248484"/>
    </source>
</evidence>
<evidence type="ECO:0000313" key="3">
    <source>
        <dbReference type="RefSeq" id="XP_054937132.1"/>
    </source>
</evidence>